<dbReference type="RefSeq" id="WP_136015042.1">
    <property type="nucleotide sequence ID" value="NZ_CAKOCY010000158.1"/>
</dbReference>
<evidence type="ECO:0000313" key="3">
    <source>
        <dbReference type="Proteomes" id="UP000305751"/>
    </source>
</evidence>
<dbReference type="PANTHER" id="PTHR37833:SF1">
    <property type="entry name" value="SIGNAL PEPTIDE PROTEIN"/>
    <property type="match status" value="1"/>
</dbReference>
<dbReference type="InterPro" id="IPR013783">
    <property type="entry name" value="Ig-like_fold"/>
</dbReference>
<protein>
    <submittedName>
        <fullName evidence="2">DUF1573 domain-containing protein</fullName>
    </submittedName>
</protein>
<reference evidence="2 3" key="1">
    <citation type="submission" date="2019-04" db="EMBL/GenBank/DDBJ databases">
        <title>Microbes associate with the intestines of laboratory mice.</title>
        <authorList>
            <person name="Navarre W."/>
            <person name="Wong E."/>
            <person name="Huang K."/>
            <person name="Tropini C."/>
            <person name="Ng K."/>
            <person name="Yu B."/>
        </authorList>
    </citation>
    <scope>NUCLEOTIDE SEQUENCE [LARGE SCALE GENOMIC DNA]</scope>
    <source>
        <strain evidence="2 3">NM70_E10</strain>
    </source>
</reference>
<accession>A0A4S2AA93</accession>
<feature type="signal peptide" evidence="1">
    <location>
        <begin position="1"/>
        <end position="20"/>
    </location>
</feature>
<evidence type="ECO:0000256" key="1">
    <source>
        <dbReference type="SAM" id="SignalP"/>
    </source>
</evidence>
<dbReference type="AlphaFoldDB" id="A0A4S2AA93"/>
<dbReference type="PROSITE" id="PS51257">
    <property type="entry name" value="PROKAR_LIPOPROTEIN"/>
    <property type="match status" value="1"/>
</dbReference>
<evidence type="ECO:0000313" key="2">
    <source>
        <dbReference type="EMBL" id="TGX96873.1"/>
    </source>
</evidence>
<gene>
    <name evidence="2" type="ORF">E5356_18900</name>
</gene>
<dbReference type="EMBL" id="SRZA01000102">
    <property type="protein sequence ID" value="TGX96873.1"/>
    <property type="molecule type" value="Genomic_DNA"/>
</dbReference>
<sequence length="293" mass="34046">MTCRYIYVCLICFVCSSLFSCNERNKKNIKKIVEEWSYKKIVFPNNPTFTRFAKDTIIGYFEKDCSYKVLTYIDSIGCLRCHLKLDAWKPFIKQLEDTFPECNVLFFIHPMNKKSVEHLLKTENFDYPVCIDEKDSINKLNHFPVEMQFHTLLLDKENKVLAIGNPVQNPKIKELYLKIISGESAYTHIDKPLTQVEVNKKSIKLDSFDWKQEQTVDFILTNIGKRSLVVENVITSCGCTTVEYSKEPVCSGKNLILTIKYQAEYPEHFDKTITVYCNAKESPLQLRIIGDAK</sequence>
<dbReference type="Gene3D" id="2.60.40.10">
    <property type="entry name" value="Immunoglobulins"/>
    <property type="match status" value="1"/>
</dbReference>
<keyword evidence="1" id="KW-0732">Signal</keyword>
<feature type="chain" id="PRO_5020254076" evidence="1">
    <location>
        <begin position="21"/>
        <end position="293"/>
    </location>
</feature>
<name>A0A4S2AA93_9BACE</name>
<dbReference type="InterPro" id="IPR011467">
    <property type="entry name" value="DUF1573"/>
</dbReference>
<dbReference type="PANTHER" id="PTHR37833">
    <property type="entry name" value="LIPOPROTEIN-RELATED"/>
    <property type="match status" value="1"/>
</dbReference>
<dbReference type="Gene3D" id="3.40.30.10">
    <property type="entry name" value="Glutaredoxin"/>
    <property type="match status" value="1"/>
</dbReference>
<organism evidence="2 3">
    <name type="scientific">Bacteroides acidifaciens</name>
    <dbReference type="NCBI Taxonomy" id="85831"/>
    <lineage>
        <taxon>Bacteria</taxon>
        <taxon>Pseudomonadati</taxon>
        <taxon>Bacteroidota</taxon>
        <taxon>Bacteroidia</taxon>
        <taxon>Bacteroidales</taxon>
        <taxon>Bacteroidaceae</taxon>
        <taxon>Bacteroides</taxon>
    </lineage>
</organism>
<dbReference type="Pfam" id="PF07610">
    <property type="entry name" value="DUF1573"/>
    <property type="match status" value="1"/>
</dbReference>
<keyword evidence="3" id="KW-1185">Reference proteome</keyword>
<proteinExistence type="predicted"/>
<dbReference type="Proteomes" id="UP000305751">
    <property type="component" value="Unassembled WGS sequence"/>
</dbReference>
<comment type="caution">
    <text evidence="2">The sequence shown here is derived from an EMBL/GenBank/DDBJ whole genome shotgun (WGS) entry which is preliminary data.</text>
</comment>